<organism evidence="7 8">
    <name type="scientific">Vitis vinifera</name>
    <name type="common">Grape</name>
    <dbReference type="NCBI Taxonomy" id="29760"/>
    <lineage>
        <taxon>Eukaryota</taxon>
        <taxon>Viridiplantae</taxon>
        <taxon>Streptophyta</taxon>
        <taxon>Embryophyta</taxon>
        <taxon>Tracheophyta</taxon>
        <taxon>Spermatophyta</taxon>
        <taxon>Magnoliopsida</taxon>
        <taxon>eudicotyledons</taxon>
        <taxon>Gunneridae</taxon>
        <taxon>Pentapetalae</taxon>
        <taxon>rosids</taxon>
        <taxon>Vitales</taxon>
        <taxon>Vitaceae</taxon>
        <taxon>Viteae</taxon>
        <taxon>Vitis</taxon>
    </lineage>
</organism>
<evidence type="ECO:0000256" key="1">
    <source>
        <dbReference type="ARBA" id="ARBA00004323"/>
    </source>
</evidence>
<comment type="caution">
    <text evidence="7">The sequence shown here is derived from an EMBL/GenBank/DDBJ whole genome shotgun (WGS) entry which is preliminary data.</text>
</comment>
<dbReference type="Proteomes" id="UP000288805">
    <property type="component" value="Unassembled WGS sequence"/>
</dbReference>
<dbReference type="InterPro" id="IPR040911">
    <property type="entry name" value="Exostosin_GT47"/>
</dbReference>
<dbReference type="PANTHER" id="PTHR11062:SF48">
    <property type="entry name" value="OJ1485_B09.5 PROTEIN"/>
    <property type="match status" value="1"/>
</dbReference>
<evidence type="ECO:0000313" key="8">
    <source>
        <dbReference type="Proteomes" id="UP000288805"/>
    </source>
</evidence>
<sequence>MVGKATISVLILALLLLTTSIFIATVDLRSYLYPILSPRPGGRFPCSTGGGPLMVYMYDLPRRFHVGMLRRRSQADESPVTAENLPPWPSNSGLKKQHSVEYWMMASLLYDGGGGNEIREAVRVWDPEMADAFFVPFFSSLSFNTHGHNMTDPDTEFDRQLQIDILKILRESKYWQRSGGRDHVIPMHHPNAFRFFREQVNTSILIVADFGRYPKEISNLRKDVVAPYVHVVDSFTDVNSPDPYESRSTLLFFRGRTIRKDEGIVRAKLAKLLAGYDDVIYEQSFASGANIKAVPDMLRSLCQLPCHPVPYHWYQVDLFDYPIEELSQFILKMHVSCVRKILLLRIRVGALETFFRHSTQGMRSSKFCLHPAGDTPSSCRLFDAIVSHCVPVIVSDQIELPYEDEIDYTQFSIFFSDKEALEPGYMIEQLRQIPKERWVEMWRHLKYISHHYEFQYPPKKGDAIDMLWRQFLAMMHLGWFLTQTQADAAHLTLYSRARPAKRQTSQSLKASHQQLLQTWRFGKIFHGDVCSNAHVWLRHQLCCLLP</sequence>
<evidence type="ECO:0000256" key="3">
    <source>
        <dbReference type="ARBA" id="ARBA00022676"/>
    </source>
</evidence>
<accession>A0A438IRL8</accession>
<keyword evidence="3" id="KW-0328">Glycosyltransferase</keyword>
<dbReference type="OrthoDB" id="1924787at2759"/>
<gene>
    <name evidence="7" type="primary">ARAD1_1</name>
    <name evidence="7" type="ORF">CK203_030650</name>
</gene>
<dbReference type="GO" id="GO:0016757">
    <property type="term" value="F:glycosyltransferase activity"/>
    <property type="evidence" value="ECO:0007669"/>
    <property type="project" value="UniProtKB-KW"/>
</dbReference>
<feature type="domain" description="Exostosin GT47" evidence="6">
    <location>
        <begin position="52"/>
        <end position="429"/>
    </location>
</feature>
<dbReference type="InterPro" id="IPR004263">
    <property type="entry name" value="Exostosin"/>
</dbReference>
<dbReference type="PANTHER" id="PTHR11062">
    <property type="entry name" value="EXOSTOSIN HEPARAN SULFATE GLYCOSYLTRANSFERASE -RELATED"/>
    <property type="match status" value="1"/>
</dbReference>
<evidence type="ECO:0000256" key="2">
    <source>
        <dbReference type="ARBA" id="ARBA00010271"/>
    </source>
</evidence>
<evidence type="ECO:0000256" key="5">
    <source>
        <dbReference type="ARBA" id="ARBA00023034"/>
    </source>
</evidence>
<dbReference type="GO" id="GO:0000139">
    <property type="term" value="C:Golgi membrane"/>
    <property type="evidence" value="ECO:0007669"/>
    <property type="project" value="UniProtKB-SubCell"/>
</dbReference>
<evidence type="ECO:0000313" key="7">
    <source>
        <dbReference type="EMBL" id="RVW99360.1"/>
    </source>
</evidence>
<dbReference type="AlphaFoldDB" id="A0A438IRL8"/>
<name>A0A438IRL8_VITVI</name>
<keyword evidence="4" id="KW-0812">Transmembrane</keyword>
<proteinExistence type="inferred from homology"/>
<comment type="similarity">
    <text evidence="2">Belongs to the glycosyltransferase 47 family.</text>
</comment>
<reference evidence="7 8" key="1">
    <citation type="journal article" date="2018" name="PLoS Genet.">
        <title>Population sequencing reveals clonal diversity and ancestral inbreeding in the grapevine cultivar Chardonnay.</title>
        <authorList>
            <person name="Roach M.J."/>
            <person name="Johnson D.L."/>
            <person name="Bohlmann J."/>
            <person name="van Vuuren H.J."/>
            <person name="Jones S.J."/>
            <person name="Pretorius I.S."/>
            <person name="Schmidt S.A."/>
            <person name="Borneman A.R."/>
        </authorList>
    </citation>
    <scope>NUCLEOTIDE SEQUENCE [LARGE SCALE GENOMIC DNA]</scope>
    <source>
        <strain evidence="8">cv. Chardonnay</strain>
        <tissue evidence="7">Leaf</tissue>
    </source>
</reference>
<dbReference type="Pfam" id="PF03016">
    <property type="entry name" value="Exostosin_GT47"/>
    <property type="match status" value="1"/>
</dbReference>
<keyword evidence="5" id="KW-0333">Golgi apparatus</keyword>
<evidence type="ECO:0000259" key="6">
    <source>
        <dbReference type="Pfam" id="PF03016"/>
    </source>
</evidence>
<protein>
    <submittedName>
        <fullName evidence="7">Putative arabinosyltransferase ARAD1</fullName>
    </submittedName>
</protein>
<dbReference type="EMBL" id="QGNW01000088">
    <property type="protein sequence ID" value="RVW99360.1"/>
    <property type="molecule type" value="Genomic_DNA"/>
</dbReference>
<keyword evidence="4" id="KW-0735">Signal-anchor</keyword>
<evidence type="ECO:0000256" key="4">
    <source>
        <dbReference type="ARBA" id="ARBA00022968"/>
    </source>
</evidence>
<comment type="subcellular location">
    <subcellularLocation>
        <location evidence="1">Golgi apparatus membrane</location>
        <topology evidence="1">Single-pass type II membrane protein</topology>
    </subcellularLocation>
</comment>
<keyword evidence="7" id="KW-0808">Transferase</keyword>